<dbReference type="AlphaFoldDB" id="A0A439D653"/>
<evidence type="ECO:0000256" key="1">
    <source>
        <dbReference type="SAM" id="MobiDB-lite"/>
    </source>
</evidence>
<accession>A0A439D653</accession>
<feature type="signal peptide" evidence="2">
    <location>
        <begin position="1"/>
        <end position="15"/>
    </location>
</feature>
<proteinExistence type="predicted"/>
<gene>
    <name evidence="3" type="ORF">EKO27_g5225</name>
</gene>
<evidence type="ECO:0000256" key="2">
    <source>
        <dbReference type="SAM" id="SignalP"/>
    </source>
</evidence>
<keyword evidence="2" id="KW-0732">Signal</keyword>
<dbReference type="Proteomes" id="UP000286045">
    <property type="component" value="Unassembled WGS sequence"/>
</dbReference>
<dbReference type="EMBL" id="RYZI01000135">
    <property type="protein sequence ID" value="RWA09884.1"/>
    <property type="molecule type" value="Genomic_DNA"/>
</dbReference>
<keyword evidence="4" id="KW-1185">Reference proteome</keyword>
<evidence type="ECO:0000313" key="3">
    <source>
        <dbReference type="EMBL" id="RWA09884.1"/>
    </source>
</evidence>
<protein>
    <submittedName>
        <fullName evidence="3">Uncharacterized protein</fullName>
    </submittedName>
</protein>
<sequence>MRPAVFSAIVGLATALPGQVAERQIATSTVTAAAHPLTFHALARLAPTATPLSYGDPPSPSRVPTGLHNAANPSCASACLSLPPTANQTSTGVTPTTTTTVSTAICTIIQGQYPISTLPAFCRPTLFANAPALASPADPQAARPTAIRHHVRQQRPGQ</sequence>
<reference evidence="3 4" key="1">
    <citation type="submission" date="2018-12" db="EMBL/GenBank/DDBJ databases">
        <title>Draft genome sequence of Xylaria grammica IHI A82.</title>
        <authorList>
            <person name="Buettner E."/>
            <person name="Kellner H."/>
        </authorList>
    </citation>
    <scope>NUCLEOTIDE SEQUENCE [LARGE SCALE GENOMIC DNA]</scope>
    <source>
        <strain evidence="3 4">IHI A82</strain>
    </source>
</reference>
<comment type="caution">
    <text evidence="3">The sequence shown here is derived from an EMBL/GenBank/DDBJ whole genome shotgun (WGS) entry which is preliminary data.</text>
</comment>
<evidence type="ECO:0000313" key="4">
    <source>
        <dbReference type="Proteomes" id="UP000286045"/>
    </source>
</evidence>
<organism evidence="3 4">
    <name type="scientific">Xylaria grammica</name>
    <dbReference type="NCBI Taxonomy" id="363999"/>
    <lineage>
        <taxon>Eukaryota</taxon>
        <taxon>Fungi</taxon>
        <taxon>Dikarya</taxon>
        <taxon>Ascomycota</taxon>
        <taxon>Pezizomycotina</taxon>
        <taxon>Sordariomycetes</taxon>
        <taxon>Xylariomycetidae</taxon>
        <taxon>Xylariales</taxon>
        <taxon>Xylariaceae</taxon>
        <taxon>Xylaria</taxon>
    </lineage>
</organism>
<feature type="compositionally biased region" description="Basic residues" evidence="1">
    <location>
        <begin position="146"/>
        <end position="158"/>
    </location>
</feature>
<feature type="chain" id="PRO_5019567754" evidence="2">
    <location>
        <begin position="16"/>
        <end position="158"/>
    </location>
</feature>
<name>A0A439D653_9PEZI</name>
<dbReference type="STRING" id="363999.A0A439D653"/>
<feature type="region of interest" description="Disordered" evidence="1">
    <location>
        <begin position="135"/>
        <end position="158"/>
    </location>
</feature>
<feature type="non-terminal residue" evidence="3">
    <location>
        <position position="158"/>
    </location>
</feature>